<protein>
    <submittedName>
        <fullName evidence="2">Uncharacterized protein</fullName>
    </submittedName>
</protein>
<name>A0A022W6I2_TRIRU</name>
<reference evidence="2" key="1">
    <citation type="submission" date="2014-02" db="EMBL/GenBank/DDBJ databases">
        <title>The Genome Sequence of Trichophyton rubrum (morphotype fischeri) CBS 288.86.</title>
        <authorList>
            <consortium name="The Broad Institute Genomics Platform"/>
            <person name="Cuomo C.A."/>
            <person name="White T.C."/>
            <person name="Graser Y."/>
            <person name="Martinez-Rossi N."/>
            <person name="Heitman J."/>
            <person name="Young S.K."/>
            <person name="Zeng Q."/>
            <person name="Gargeya S."/>
            <person name="Abouelleil A."/>
            <person name="Alvarado L."/>
            <person name="Chapman S.B."/>
            <person name="Gainer-Dewar J."/>
            <person name="Goldberg J."/>
            <person name="Griggs A."/>
            <person name="Gujja S."/>
            <person name="Hansen M."/>
            <person name="Howarth C."/>
            <person name="Imamovic A."/>
            <person name="Larimer J."/>
            <person name="Martinez D."/>
            <person name="Murphy C."/>
            <person name="Pearson M.D."/>
            <person name="Persinoti G."/>
            <person name="Poon T."/>
            <person name="Priest M."/>
            <person name="Roberts A.D."/>
            <person name="Saif S."/>
            <person name="Shea T.D."/>
            <person name="Sykes S.N."/>
            <person name="Wortman J."/>
            <person name="Nusbaum C."/>
            <person name="Birren B."/>
        </authorList>
    </citation>
    <scope>NUCLEOTIDE SEQUENCE [LARGE SCALE GENOMIC DNA]</scope>
    <source>
        <strain evidence="2">CBS 288.86</strain>
    </source>
</reference>
<sequence length="169" mass="19053">MNNRDKQRASELELRLNQGSEDQRVAVVPLGRLDCDLDRGSATWQARGRGCGAAGDPQRQRRDSDRRRQRKKRKANERRRETCRMLGRTGQTWAGGFGIASVDPQESQDMDKDPGHGSPQVWLLRSTATEGMECQYCLALCFFSALDLIRALFILAGCEAIVAEQQRGW</sequence>
<feature type="compositionally biased region" description="Basic and acidic residues" evidence="1">
    <location>
        <begin position="1"/>
        <end position="14"/>
    </location>
</feature>
<proteinExistence type="predicted"/>
<evidence type="ECO:0000256" key="1">
    <source>
        <dbReference type="SAM" id="MobiDB-lite"/>
    </source>
</evidence>
<feature type="region of interest" description="Disordered" evidence="1">
    <location>
        <begin position="46"/>
        <end position="81"/>
    </location>
</feature>
<dbReference type="AlphaFoldDB" id="A0A022W6I2"/>
<gene>
    <name evidence="2" type="ORF">H103_03448</name>
</gene>
<accession>A0A022W6I2</accession>
<evidence type="ECO:0000313" key="2">
    <source>
        <dbReference type="EMBL" id="EZF53658.1"/>
    </source>
</evidence>
<dbReference type="HOGENOM" id="CLU_1628234_0_0_1"/>
<feature type="compositionally biased region" description="Basic residues" evidence="1">
    <location>
        <begin position="67"/>
        <end position="77"/>
    </location>
</feature>
<organism evidence="2">
    <name type="scientific">Trichophyton rubrum CBS 288.86</name>
    <dbReference type="NCBI Taxonomy" id="1215330"/>
    <lineage>
        <taxon>Eukaryota</taxon>
        <taxon>Fungi</taxon>
        <taxon>Dikarya</taxon>
        <taxon>Ascomycota</taxon>
        <taxon>Pezizomycotina</taxon>
        <taxon>Eurotiomycetes</taxon>
        <taxon>Eurotiomycetidae</taxon>
        <taxon>Onygenales</taxon>
        <taxon>Arthrodermataceae</taxon>
        <taxon>Trichophyton</taxon>
    </lineage>
</organism>
<dbReference type="EMBL" id="KK207812">
    <property type="protein sequence ID" value="EZF53658.1"/>
    <property type="molecule type" value="Genomic_DNA"/>
</dbReference>
<dbReference type="Proteomes" id="UP000023758">
    <property type="component" value="Unassembled WGS sequence"/>
</dbReference>
<feature type="region of interest" description="Disordered" evidence="1">
    <location>
        <begin position="1"/>
        <end position="21"/>
    </location>
</feature>